<keyword evidence="12 26" id="KW-1133">Transmembrane helix</keyword>
<evidence type="ECO:0000256" key="18">
    <source>
        <dbReference type="ARBA" id="ARBA00023201"/>
    </source>
</evidence>
<evidence type="ECO:0000256" key="4">
    <source>
        <dbReference type="ARBA" id="ARBA00007193"/>
    </source>
</evidence>
<evidence type="ECO:0000256" key="5">
    <source>
        <dbReference type="ARBA" id="ARBA00012111"/>
    </source>
</evidence>
<gene>
    <name evidence="28" type="ORF">M5D96_000876</name>
</gene>
<dbReference type="InterPro" id="IPR018338">
    <property type="entry name" value="Carbonic_anhydrase_a-class_CS"/>
</dbReference>
<dbReference type="Proteomes" id="UP001059596">
    <property type="component" value="Chromosome 3R"/>
</dbReference>
<evidence type="ECO:0000256" key="22">
    <source>
        <dbReference type="ARBA" id="ARBA00059784"/>
    </source>
</evidence>
<reference evidence="28" key="1">
    <citation type="journal article" date="2023" name="Genome Biol. Evol.">
        <title>Long-read-based Genome Assembly of Drosophila gunungcola Reveals Fewer Chemosensory Genes in Flower-breeding Species.</title>
        <authorList>
            <person name="Negi A."/>
            <person name="Liao B.Y."/>
            <person name="Yeh S.D."/>
        </authorList>
    </citation>
    <scope>NUCLEOTIDE SEQUENCE</scope>
    <source>
        <strain evidence="28">Sukarami</strain>
    </source>
</reference>
<evidence type="ECO:0000256" key="24">
    <source>
        <dbReference type="ARBA" id="ARBA00072450"/>
    </source>
</evidence>
<keyword evidence="13" id="KW-0805">Transcription regulation</keyword>
<dbReference type="Pfam" id="PF00194">
    <property type="entry name" value="Carb_anhydrase"/>
    <property type="match status" value="1"/>
</dbReference>
<comment type="caution">
    <text evidence="28">The sequence shown here is derived from an EMBL/GenBank/DDBJ whole genome shotgun (WGS) entry which is preliminary data.</text>
</comment>
<evidence type="ECO:0000256" key="14">
    <source>
        <dbReference type="ARBA" id="ARBA00023053"/>
    </source>
</evidence>
<feature type="transmembrane region" description="Helical" evidence="26">
    <location>
        <begin position="484"/>
        <end position="503"/>
    </location>
</feature>
<keyword evidence="20 25" id="KW-0407">Ion channel</keyword>
<dbReference type="PRINTS" id="PR01270">
    <property type="entry name" value="HDASUPER"/>
</dbReference>
<evidence type="ECO:0000256" key="25">
    <source>
        <dbReference type="RuleBase" id="RU000679"/>
    </source>
</evidence>
<dbReference type="Gene3D" id="2.60.470.10">
    <property type="entry name" value="Acid-sensing ion channels like domains"/>
    <property type="match status" value="1"/>
</dbReference>
<dbReference type="InterPro" id="IPR023696">
    <property type="entry name" value="Ureohydrolase_dom_sf"/>
</dbReference>
<accession>A0A9Q0BUT2</accession>
<dbReference type="SUPFAM" id="SSF51069">
    <property type="entry name" value="Carbonic anhydrase"/>
    <property type="match status" value="1"/>
</dbReference>
<dbReference type="InterPro" id="IPR023801">
    <property type="entry name" value="His_deacetylse_dom"/>
</dbReference>
<evidence type="ECO:0000256" key="21">
    <source>
        <dbReference type="ARBA" id="ARBA00048287"/>
    </source>
</evidence>
<dbReference type="Pfam" id="PF00858">
    <property type="entry name" value="ASC"/>
    <property type="match status" value="1"/>
</dbReference>
<dbReference type="EC" id="3.5.1.98" evidence="5"/>
<sequence>MVKLESTSNAIWWIKNPKAAKECKAKGRRKTSLGSAFCLDMADLLKNISLQGYNKLLSPDLTLGQRMIWLLLHMTTTISLVVVLSLTWEQFVAQYFVTNLKDPLYPVENVPFPAVSICTNNRISRQAVIKYAEELRLNSPVIRPVEYFLERLSFFREFYVHVGAVVDTDDFVIFQTFLDVFGTWNNETFFDTRRIMRMLTPSCEGFVLKCSLANVEIPCFSRDAFQESLTMYGPCCTFNMENKLKKRHFKNRLASSELGLTVVLNDSHADYFAPILNTNGYIVLVHNAENYASVSSSNALEMFPGQGEDSFLSIYARVVDTDDSLNYDRRCYFDYEAQSPSNEQVMRTYTYAYSFPNCITRCRIRSIIALCRCLPFQMPLQLVENLDGVVYCTLGHLSCINQYKFKWRNVLTERIIIPGLEREIEEALYCPQCLPSCSDVQFGVSMSSLPIDNFLATLKVDENNQTEFSTDISVLRVFSTIGNIMSIFVGFSMVAIFEILFFLTKYIYEGCNRIVEQNVIDRKAKQLETNKLQFGHIFEAQQLHFHWGSELFKGSEHNLDGHFYDGELHIVHKNASFNTNQEAALNCNGFAVLAVLLRNLEQIQLVSNGCNPLKLATNSMKRLTERVHHEEMESEEVVWVKREDARSASKLPIVYSRKYAVRFAGLERLHPFDAAKGKHIEKLLCAELQLDGGSFYEPKELSKEQLRRIHTRDYLKSLEWSMNVACIAEVPVMAFVPNRYIQRSYLRPMRFQAAGSILAGKLALDYGWAINLGGGFHHCCSYRGGGFCPYADISLLIIRLFEQEPFRVRRVMIVDLDAHQGNGHERDFGNVAAVYILDMYNAFVYPKDHAAKESIRCAVELRNHTEDAFYLRQLRRCLMQSLAEFRPDLVIYNAGTDVLKGDPLGNLAISPEGVMERDRLVFSTFRALGIPVVMLLSGGYLKASAGVIADSIVNLKQKGLLN</sequence>
<evidence type="ECO:0000259" key="27">
    <source>
        <dbReference type="SMART" id="SM01057"/>
    </source>
</evidence>
<comment type="subcellular location">
    <subcellularLocation>
        <location evidence="2">Membrane</location>
        <topology evidence="2">Multi-pass membrane protein</topology>
    </subcellularLocation>
    <subcellularLocation>
        <location evidence="1">Nucleus</location>
    </subcellularLocation>
</comment>
<keyword evidence="9 25" id="KW-0812">Transmembrane</keyword>
<dbReference type="Gene3D" id="3.10.200.10">
    <property type="entry name" value="Alpha carbonic anhydrase"/>
    <property type="match status" value="1"/>
</dbReference>
<keyword evidence="29" id="KW-1185">Reference proteome</keyword>
<keyword evidence="15 25" id="KW-0406">Ion transport</keyword>
<comment type="similarity">
    <text evidence="3">Belongs to the histone deacetylase family.</text>
</comment>
<evidence type="ECO:0000256" key="23">
    <source>
        <dbReference type="ARBA" id="ARBA00065154"/>
    </source>
</evidence>
<dbReference type="GO" id="GO:0005272">
    <property type="term" value="F:sodium channel activity"/>
    <property type="evidence" value="ECO:0007669"/>
    <property type="project" value="UniProtKB-KW"/>
</dbReference>
<evidence type="ECO:0000256" key="13">
    <source>
        <dbReference type="ARBA" id="ARBA00023015"/>
    </source>
</evidence>
<dbReference type="InterPro" id="IPR044150">
    <property type="entry name" value="HDAC_classIV"/>
</dbReference>
<evidence type="ECO:0000256" key="6">
    <source>
        <dbReference type="ARBA" id="ARBA00022448"/>
    </source>
</evidence>
<dbReference type="GO" id="GO:0008270">
    <property type="term" value="F:zinc ion binding"/>
    <property type="evidence" value="ECO:0007669"/>
    <property type="project" value="InterPro"/>
</dbReference>
<name>A0A9Q0BUT2_9MUSC</name>
<dbReference type="GO" id="GO:0004089">
    <property type="term" value="F:carbonate dehydratase activity"/>
    <property type="evidence" value="ECO:0007669"/>
    <property type="project" value="InterPro"/>
</dbReference>
<evidence type="ECO:0000256" key="26">
    <source>
        <dbReference type="SAM" id="Phobius"/>
    </source>
</evidence>
<dbReference type="InterPro" id="IPR001148">
    <property type="entry name" value="CA_dom"/>
</dbReference>
<evidence type="ECO:0000256" key="16">
    <source>
        <dbReference type="ARBA" id="ARBA00023136"/>
    </source>
</evidence>
<keyword evidence="11" id="KW-0156">Chromatin regulator</keyword>
<dbReference type="GO" id="GO:0141221">
    <property type="term" value="F:histone deacetylase activity, hydrolytic mechanism"/>
    <property type="evidence" value="ECO:0007669"/>
    <property type="project" value="UniProtKB-EC"/>
</dbReference>
<dbReference type="GO" id="GO:0016020">
    <property type="term" value="C:membrane"/>
    <property type="evidence" value="ECO:0007669"/>
    <property type="project" value="UniProtKB-SubCell"/>
</dbReference>
<comment type="subunit">
    <text evidence="23">Interacts with HDAC6.</text>
</comment>
<dbReference type="SMART" id="SM01057">
    <property type="entry name" value="Carb_anhydrase"/>
    <property type="match status" value="1"/>
</dbReference>
<comment type="similarity">
    <text evidence="4 25">Belongs to the amiloride-sensitive sodium channel (TC 1.A.6) family.</text>
</comment>
<evidence type="ECO:0000313" key="28">
    <source>
        <dbReference type="EMBL" id="KAI8044705.1"/>
    </source>
</evidence>
<dbReference type="CDD" id="cd09993">
    <property type="entry name" value="HDAC_classIV"/>
    <property type="match status" value="1"/>
</dbReference>
<evidence type="ECO:0000256" key="10">
    <source>
        <dbReference type="ARBA" id="ARBA00022801"/>
    </source>
</evidence>
<evidence type="ECO:0000256" key="2">
    <source>
        <dbReference type="ARBA" id="ARBA00004141"/>
    </source>
</evidence>
<keyword evidence="18 25" id="KW-0739">Sodium transport</keyword>
<evidence type="ECO:0000256" key="19">
    <source>
        <dbReference type="ARBA" id="ARBA00023242"/>
    </source>
</evidence>
<dbReference type="GO" id="GO:0040029">
    <property type="term" value="P:epigenetic regulation of gene expression"/>
    <property type="evidence" value="ECO:0007669"/>
    <property type="project" value="TreeGrafter"/>
</dbReference>
<dbReference type="Pfam" id="PF00850">
    <property type="entry name" value="Hist_deacetyl"/>
    <property type="match status" value="1"/>
</dbReference>
<dbReference type="PANTHER" id="PTHR10625:SF23">
    <property type="entry name" value="HISTONE DEACETYLASE 11"/>
    <property type="match status" value="1"/>
</dbReference>
<feature type="domain" description="Alpha-carbonic anhydrase" evidence="27">
    <location>
        <begin position="506"/>
        <end position="695"/>
    </location>
</feature>
<dbReference type="InterPro" id="IPR037138">
    <property type="entry name" value="His_deacetylse_dom_sf"/>
</dbReference>
<keyword evidence="6 25" id="KW-0813">Transport</keyword>
<evidence type="ECO:0000256" key="9">
    <source>
        <dbReference type="ARBA" id="ARBA00022692"/>
    </source>
</evidence>
<evidence type="ECO:0000313" key="29">
    <source>
        <dbReference type="Proteomes" id="UP001059596"/>
    </source>
</evidence>
<evidence type="ECO:0000256" key="1">
    <source>
        <dbReference type="ARBA" id="ARBA00004123"/>
    </source>
</evidence>
<evidence type="ECO:0000256" key="3">
    <source>
        <dbReference type="ARBA" id="ARBA00005947"/>
    </source>
</evidence>
<dbReference type="EMBL" id="JAMKOV010000001">
    <property type="protein sequence ID" value="KAI8044705.1"/>
    <property type="molecule type" value="Genomic_DNA"/>
</dbReference>
<evidence type="ECO:0000256" key="12">
    <source>
        <dbReference type="ARBA" id="ARBA00022989"/>
    </source>
</evidence>
<dbReference type="SUPFAM" id="SSF52768">
    <property type="entry name" value="Arginase/deacetylase"/>
    <property type="match status" value="1"/>
</dbReference>
<dbReference type="FunFam" id="3.40.800.20:FF:000009">
    <property type="entry name" value="Histone deacetylase 11"/>
    <property type="match status" value="1"/>
</dbReference>
<dbReference type="Gene3D" id="3.40.800.20">
    <property type="entry name" value="Histone deacetylase domain"/>
    <property type="match status" value="1"/>
</dbReference>
<dbReference type="InterPro" id="IPR001873">
    <property type="entry name" value="ENaC"/>
</dbReference>
<dbReference type="PROSITE" id="PS00162">
    <property type="entry name" value="ALPHA_CA_1"/>
    <property type="match status" value="1"/>
</dbReference>
<keyword evidence="10" id="KW-0378">Hydrolase</keyword>
<evidence type="ECO:0000256" key="11">
    <source>
        <dbReference type="ARBA" id="ARBA00022853"/>
    </source>
</evidence>
<comment type="function">
    <text evidence="22">Responsible for the deacetylation of lysine residues on the N-terminal part of the core histones (H2A, H2B, H3 and H4). Histone deacetylation gives a tag for epigenetic repression and plays an important role in transcriptional regulation, cell cycle progression and developmental events. Histone deacetylases act via the formation of large multiprotein complexes.</text>
</comment>
<dbReference type="InterPro" id="IPR036398">
    <property type="entry name" value="CA_dom_sf"/>
</dbReference>
<dbReference type="GO" id="GO:0000118">
    <property type="term" value="C:histone deacetylase complex"/>
    <property type="evidence" value="ECO:0007669"/>
    <property type="project" value="UniProtKB-ARBA"/>
</dbReference>
<keyword evidence="8" id="KW-0678">Repressor</keyword>
<evidence type="ECO:0000256" key="15">
    <source>
        <dbReference type="ARBA" id="ARBA00023065"/>
    </source>
</evidence>
<evidence type="ECO:0000256" key="17">
    <source>
        <dbReference type="ARBA" id="ARBA00023163"/>
    </source>
</evidence>
<dbReference type="PANTHER" id="PTHR10625">
    <property type="entry name" value="HISTONE DEACETYLASE HDAC1-RELATED"/>
    <property type="match status" value="1"/>
</dbReference>
<keyword evidence="14" id="KW-0915">Sodium</keyword>
<dbReference type="InterPro" id="IPR000286">
    <property type="entry name" value="HDACs"/>
</dbReference>
<evidence type="ECO:0000256" key="20">
    <source>
        <dbReference type="ARBA" id="ARBA00023303"/>
    </source>
</evidence>
<protein>
    <recommendedName>
        <fullName evidence="24">Histone deacetylase 11</fullName>
        <ecNumber evidence="5">3.5.1.98</ecNumber>
    </recommendedName>
</protein>
<proteinExistence type="inferred from homology"/>
<keyword evidence="17" id="KW-0804">Transcription</keyword>
<dbReference type="AlphaFoldDB" id="A0A9Q0BUT2"/>
<comment type="catalytic activity">
    <reaction evidence="21">
        <text>N(6)-acetyl-L-lysyl-[histone] + H2O = L-lysyl-[histone] + acetate</text>
        <dbReference type="Rhea" id="RHEA:58196"/>
        <dbReference type="Rhea" id="RHEA-COMP:9845"/>
        <dbReference type="Rhea" id="RHEA-COMP:11338"/>
        <dbReference type="ChEBI" id="CHEBI:15377"/>
        <dbReference type="ChEBI" id="CHEBI:29969"/>
        <dbReference type="ChEBI" id="CHEBI:30089"/>
        <dbReference type="ChEBI" id="CHEBI:61930"/>
        <dbReference type="EC" id="3.5.1.98"/>
    </reaction>
</comment>
<evidence type="ECO:0000256" key="8">
    <source>
        <dbReference type="ARBA" id="ARBA00022491"/>
    </source>
</evidence>
<organism evidence="28 29">
    <name type="scientific">Drosophila gunungcola</name>
    <name type="common">fruit fly</name>
    <dbReference type="NCBI Taxonomy" id="103775"/>
    <lineage>
        <taxon>Eukaryota</taxon>
        <taxon>Metazoa</taxon>
        <taxon>Ecdysozoa</taxon>
        <taxon>Arthropoda</taxon>
        <taxon>Hexapoda</taxon>
        <taxon>Insecta</taxon>
        <taxon>Pterygota</taxon>
        <taxon>Neoptera</taxon>
        <taxon>Endopterygota</taxon>
        <taxon>Diptera</taxon>
        <taxon>Brachycera</taxon>
        <taxon>Muscomorpha</taxon>
        <taxon>Ephydroidea</taxon>
        <taxon>Drosophilidae</taxon>
        <taxon>Drosophila</taxon>
        <taxon>Sophophora</taxon>
    </lineage>
</organism>
<evidence type="ECO:0000256" key="7">
    <source>
        <dbReference type="ARBA" id="ARBA00022461"/>
    </source>
</evidence>
<keyword evidence="19" id="KW-0539">Nucleus</keyword>
<keyword evidence="7 25" id="KW-0894">Sodium channel</keyword>
<keyword evidence="16 26" id="KW-0472">Membrane</keyword>